<evidence type="ECO:0000259" key="3">
    <source>
        <dbReference type="Pfam" id="PF13673"/>
    </source>
</evidence>
<dbReference type="EMBL" id="JACVVK020000017">
    <property type="protein sequence ID" value="KAK7503980.1"/>
    <property type="molecule type" value="Genomic_DNA"/>
</dbReference>
<dbReference type="SUPFAM" id="SSF55729">
    <property type="entry name" value="Acyl-CoA N-acyltransferases (Nat)"/>
    <property type="match status" value="1"/>
</dbReference>
<sequence length="682" mass="76511">MAECPETVCENAKTDSDAEGIAKRIADMEADLAKEASDCFGRPGSQLGPKQPFKGKDGRLVWAYPVLVDFRRLLQLGQTSEQSGVIQGVSNHDLMHAVVGLYDVSLHDMTADSIYASVCEKWARTIVLVRDLQDTIQDLKERKLPDEPPSKFKEVYSDTDEEEDFSKGINAFINKAKQRREERNSHEGDLRPEDVGIENRLLGCATFEKKFVCQQKERVIHLTFISVRRRARKLKMGQFLLSKCLDPTIVGNYDAVVVHADNAAVDFFAKFGFSDDVVLNSKWNELAEQFTNCTLMCYLPGFSLAGELSQAAVSFGLEEMIGALRRDPEMCEIETDLKKWQQKNLEAYQAQVCCVKKMQHEIITLKLVMKRQSDLLNKLMDDNESVRKERLKAEKDLLIYRLETARCAFRTVMSSNGELGDHADSGDEDTNQLIQSLERQVSTMEIPSRNPSTHTPSRARQLVQQDPATLAPASCDDSHYMVRGHVRSQTAPYDHAQDVSIFCDIAAQFKQAMSADPSVKMQYDVSSINKAVLPSSVQEKFQNRVLTLADPEMVTQLYFCGTLEKPHRCQEVLRTGFSQDDFSHGEYGYGLYFSKHPSKAAQFSALGKLLLAEVGLGAVETVTKEDRTRKVPASGMDSVIVPGRLYRDDGDLTDGVLCQEYVIFNPAQVLPICLITYQAVTP</sequence>
<feature type="domain" description="PARP catalytic" evidence="2">
    <location>
        <begin position="509"/>
        <end position="677"/>
    </location>
</feature>
<feature type="domain" description="N-acetyltransferase" evidence="3">
    <location>
        <begin position="217"/>
        <end position="275"/>
    </location>
</feature>
<dbReference type="InterPro" id="IPR012317">
    <property type="entry name" value="Poly(ADP-ribose)pol_cat_dom"/>
</dbReference>
<reference evidence="4 5" key="1">
    <citation type="journal article" date="2023" name="Sci. Data">
        <title>Genome assembly of the Korean intertidal mud-creeper Batillaria attramentaria.</title>
        <authorList>
            <person name="Patra A.K."/>
            <person name="Ho P.T."/>
            <person name="Jun S."/>
            <person name="Lee S.J."/>
            <person name="Kim Y."/>
            <person name="Won Y.J."/>
        </authorList>
    </citation>
    <scope>NUCLEOTIDE SEQUENCE [LARGE SCALE GENOMIC DNA]</scope>
    <source>
        <strain evidence="4">Wonlab-2016</strain>
    </source>
</reference>
<dbReference type="AlphaFoldDB" id="A0ABD0LWT2"/>
<dbReference type="SUPFAM" id="SSF56399">
    <property type="entry name" value="ADP-ribosylation"/>
    <property type="match status" value="1"/>
</dbReference>
<evidence type="ECO:0000259" key="2">
    <source>
        <dbReference type="Pfam" id="PF00644"/>
    </source>
</evidence>
<accession>A0ABD0LWT2</accession>
<dbReference type="Proteomes" id="UP001519460">
    <property type="component" value="Unassembled WGS sequence"/>
</dbReference>
<protein>
    <recommendedName>
        <fullName evidence="6">PARP</fullName>
    </recommendedName>
</protein>
<gene>
    <name evidence="4" type="ORF">BaRGS_00004712</name>
</gene>
<dbReference type="Gene3D" id="3.40.630.30">
    <property type="match status" value="1"/>
</dbReference>
<dbReference type="InterPro" id="IPR000182">
    <property type="entry name" value="GNAT_dom"/>
</dbReference>
<evidence type="ECO:0000313" key="4">
    <source>
        <dbReference type="EMBL" id="KAK7503980.1"/>
    </source>
</evidence>
<dbReference type="Gene3D" id="3.90.228.10">
    <property type="match status" value="1"/>
</dbReference>
<dbReference type="InterPro" id="IPR016181">
    <property type="entry name" value="Acyl_CoA_acyltransferase"/>
</dbReference>
<name>A0ABD0LWT2_9CAEN</name>
<dbReference type="Pfam" id="PF13673">
    <property type="entry name" value="Acetyltransf_10"/>
    <property type="match status" value="1"/>
</dbReference>
<dbReference type="Pfam" id="PF00644">
    <property type="entry name" value="PARP"/>
    <property type="match status" value="1"/>
</dbReference>
<keyword evidence="1" id="KW-0175">Coiled coil</keyword>
<keyword evidence="5" id="KW-1185">Reference proteome</keyword>
<evidence type="ECO:0000313" key="5">
    <source>
        <dbReference type="Proteomes" id="UP001519460"/>
    </source>
</evidence>
<evidence type="ECO:0008006" key="6">
    <source>
        <dbReference type="Google" id="ProtNLM"/>
    </source>
</evidence>
<feature type="coiled-coil region" evidence="1">
    <location>
        <begin position="369"/>
        <end position="396"/>
    </location>
</feature>
<organism evidence="4 5">
    <name type="scientific">Batillaria attramentaria</name>
    <dbReference type="NCBI Taxonomy" id="370345"/>
    <lineage>
        <taxon>Eukaryota</taxon>
        <taxon>Metazoa</taxon>
        <taxon>Spiralia</taxon>
        <taxon>Lophotrochozoa</taxon>
        <taxon>Mollusca</taxon>
        <taxon>Gastropoda</taxon>
        <taxon>Caenogastropoda</taxon>
        <taxon>Sorbeoconcha</taxon>
        <taxon>Cerithioidea</taxon>
        <taxon>Batillariidae</taxon>
        <taxon>Batillaria</taxon>
    </lineage>
</organism>
<evidence type="ECO:0000256" key="1">
    <source>
        <dbReference type="SAM" id="Coils"/>
    </source>
</evidence>
<comment type="caution">
    <text evidence="4">The sequence shown here is derived from an EMBL/GenBank/DDBJ whole genome shotgun (WGS) entry which is preliminary data.</text>
</comment>
<proteinExistence type="predicted"/>